<name>A0A7R9U655_9STRA</name>
<dbReference type="InterPro" id="IPR050678">
    <property type="entry name" value="DNA_Partitioning_ATPase"/>
</dbReference>
<evidence type="ECO:0000256" key="1">
    <source>
        <dbReference type="SAM" id="MobiDB-lite"/>
    </source>
</evidence>
<accession>A0A7R9U655</accession>
<dbReference type="PANTHER" id="PTHR13696:SF99">
    <property type="entry name" value="COBYRINIC ACID AC-DIAMIDE SYNTHASE"/>
    <property type="match status" value="1"/>
</dbReference>
<organism evidence="3">
    <name type="scientific">Pinguiococcus pyrenoidosus</name>
    <dbReference type="NCBI Taxonomy" id="172671"/>
    <lineage>
        <taxon>Eukaryota</taxon>
        <taxon>Sar</taxon>
        <taxon>Stramenopiles</taxon>
        <taxon>Ochrophyta</taxon>
        <taxon>Pinguiophyceae</taxon>
        <taxon>Pinguiochrysidales</taxon>
        <taxon>Pinguiochrysidaceae</taxon>
        <taxon>Pinguiococcus</taxon>
    </lineage>
</organism>
<evidence type="ECO:0000313" key="3">
    <source>
        <dbReference type="EMBL" id="CAD8255168.1"/>
    </source>
</evidence>
<dbReference type="EMBL" id="HBEA01006077">
    <property type="protein sequence ID" value="CAD8255168.1"/>
    <property type="molecule type" value="Transcribed_RNA"/>
</dbReference>
<evidence type="ECO:0000259" key="2">
    <source>
        <dbReference type="Pfam" id="PF13614"/>
    </source>
</evidence>
<feature type="region of interest" description="Disordered" evidence="1">
    <location>
        <begin position="1"/>
        <end position="43"/>
    </location>
</feature>
<reference evidence="3" key="1">
    <citation type="submission" date="2021-01" db="EMBL/GenBank/DDBJ databases">
        <authorList>
            <person name="Corre E."/>
            <person name="Pelletier E."/>
            <person name="Niang G."/>
            <person name="Scheremetjew M."/>
            <person name="Finn R."/>
            <person name="Kale V."/>
            <person name="Holt S."/>
            <person name="Cochrane G."/>
            <person name="Meng A."/>
            <person name="Brown T."/>
            <person name="Cohen L."/>
        </authorList>
    </citation>
    <scope>NUCLEOTIDE SEQUENCE</scope>
    <source>
        <strain evidence="3">CCMP2078</strain>
    </source>
</reference>
<dbReference type="Pfam" id="PF13614">
    <property type="entry name" value="AAA_31"/>
    <property type="match status" value="1"/>
</dbReference>
<dbReference type="InterPro" id="IPR027417">
    <property type="entry name" value="P-loop_NTPase"/>
</dbReference>
<feature type="compositionally biased region" description="Polar residues" evidence="1">
    <location>
        <begin position="12"/>
        <end position="34"/>
    </location>
</feature>
<sequence>MEAPSSKRLKTSEANNTCIDGSGPNLSGETTDVNSRGLDLDSSDVRNERTAKQTRFVAVFAEKGGTGKTTTAFYLAKSLRSSGNKVLVVDADAQANVLQKFLTPSVADVTRGVTFNQFAFGTGFDENEIIALDGIHIIRGPHRNELDEDGYEARRANAVEDLYKAFSDPSEMRDQIITYCWKRIAGRCVDAEYDWVLFDMNPGRKDPVNQLLLIKADYIVSPLGVDNHCIDSVIRLKEHLERLMNDHSDVYKEERCNGAKKPVVFLYVTKVKTRNGRPQTFYNYFINALRRLCREAESADYCYAGFFPMIERSSMCQSLESMLERAQEPMRRKIQLALESIMALVDLLEHGHVRDDPAMIEADALVEVTFVRRNRRFRDTSELEAMRKDVERGIRVARGDARSDDGCLYVLEFDNESSRKWKIGISNADVITRLTQTAGGNGIGHVTILWFRESAVSSAIERIMKVCLNRFKLTQGGPGSTEWFEKNRYTNDAFTYFVGFGHDQGRNQLYDNEASLKVIMGMPIEQVTHNEFHDDHNEDPTIVEAPADNL</sequence>
<dbReference type="Gene3D" id="3.40.50.300">
    <property type="entry name" value="P-loop containing nucleotide triphosphate hydrolases"/>
    <property type="match status" value="1"/>
</dbReference>
<dbReference type="SUPFAM" id="SSF52540">
    <property type="entry name" value="P-loop containing nucleoside triphosphate hydrolases"/>
    <property type="match status" value="1"/>
</dbReference>
<protein>
    <recommendedName>
        <fullName evidence="2">AAA domain-containing protein</fullName>
    </recommendedName>
</protein>
<dbReference type="AlphaFoldDB" id="A0A7R9U655"/>
<feature type="domain" description="AAA" evidence="2">
    <location>
        <begin position="55"/>
        <end position="99"/>
    </location>
</feature>
<dbReference type="PANTHER" id="PTHR13696">
    <property type="entry name" value="P-LOOP CONTAINING NUCLEOSIDE TRIPHOSPHATE HYDROLASE"/>
    <property type="match status" value="1"/>
</dbReference>
<gene>
    <name evidence="3" type="ORF">PPYR1160_LOCUS4660</name>
</gene>
<proteinExistence type="predicted"/>
<dbReference type="CDD" id="cd02042">
    <property type="entry name" value="ParAB_family"/>
    <property type="match status" value="1"/>
</dbReference>
<dbReference type="InterPro" id="IPR025669">
    <property type="entry name" value="AAA_dom"/>
</dbReference>